<dbReference type="Proteomes" id="UP000324392">
    <property type="component" value="Chromosome"/>
</dbReference>
<reference evidence="1 2" key="1">
    <citation type="submission" date="2019-03" db="EMBL/GenBank/DDBJ databases">
        <title>The genome sequence of Candidatus Serratia symbiotica strain IS.</title>
        <authorList>
            <person name="Nikoh N."/>
            <person name="Koga R."/>
            <person name="Oshima K."/>
            <person name="Hattori M."/>
            <person name="Fukatsu T."/>
        </authorList>
    </citation>
    <scope>NUCLEOTIDE SEQUENCE [LARGE SCALE GENOMIC DNA]</scope>
    <source>
        <strain evidence="1 2">IS</strain>
    </source>
</reference>
<dbReference type="RefSeq" id="WP_037390334.1">
    <property type="nucleotide sequence ID" value="NZ_AP019531.1"/>
</dbReference>
<organism evidence="1 2">
    <name type="scientific">Serratia symbiotica</name>
    <dbReference type="NCBI Taxonomy" id="138074"/>
    <lineage>
        <taxon>Bacteria</taxon>
        <taxon>Pseudomonadati</taxon>
        <taxon>Pseudomonadota</taxon>
        <taxon>Gammaproteobacteria</taxon>
        <taxon>Enterobacterales</taxon>
        <taxon>Yersiniaceae</taxon>
        <taxon>Serratia</taxon>
    </lineage>
</organism>
<evidence type="ECO:0000313" key="2">
    <source>
        <dbReference type="Proteomes" id="UP000324392"/>
    </source>
</evidence>
<accession>A0A455VQM9</accession>
<name>A0A455VQM9_9GAMM</name>
<protein>
    <submittedName>
        <fullName evidence="1">Transposase</fullName>
    </submittedName>
</protein>
<proteinExistence type="predicted"/>
<dbReference type="GeneID" id="93735834"/>
<gene>
    <name evidence="1" type="ORF">SSYIS1_29830</name>
</gene>
<evidence type="ECO:0000313" key="1">
    <source>
        <dbReference type="EMBL" id="BBI92986.1"/>
    </source>
</evidence>
<dbReference type="EMBL" id="AP019531">
    <property type="protein sequence ID" value="BBI92986.1"/>
    <property type="molecule type" value="Genomic_DNA"/>
</dbReference>
<sequence>MSEMKITGIDLAKTNFYLFSINAYGKPAGKIKLSRSGVAPAKTDTVN</sequence>
<dbReference type="AlphaFoldDB" id="A0A455VQM9"/>